<sequence>MMYLDFQRMDDLDRKKNFLKVFEHSISIPVTTINPEEFTTRKSSDPYHPVDIAEQIAANIADFFNTHTSLKIPIGFDIWLGEVVENSYDAYAKKGLTIGQCLLLKIVIKKSDNNLIVSIKDNAGGFIDKVPGQQFGIDDIKSEGKEDSFYIGGVGIGLTNLNTYLLKHNIHLFFKNRGKENGTTVSMFFNPTPLPPF</sequence>
<proteinExistence type="predicted"/>
<evidence type="ECO:0000313" key="4">
    <source>
        <dbReference type="Proteomes" id="UP000254230"/>
    </source>
</evidence>
<protein>
    <submittedName>
        <fullName evidence="2">Histidine kinase-, DNA gyrase B-, and HSP90-like ATPase</fullName>
    </submittedName>
</protein>
<evidence type="ECO:0000313" key="2">
    <source>
        <dbReference type="EMBL" id="STY16667.1"/>
    </source>
</evidence>
<organism evidence="2 4">
    <name type="scientific">Legionella quateirensis</name>
    <dbReference type="NCBI Taxonomy" id="45072"/>
    <lineage>
        <taxon>Bacteria</taxon>
        <taxon>Pseudomonadati</taxon>
        <taxon>Pseudomonadota</taxon>
        <taxon>Gammaproteobacteria</taxon>
        <taxon>Legionellales</taxon>
        <taxon>Legionellaceae</taxon>
        <taxon>Legionella</taxon>
    </lineage>
</organism>
<keyword evidence="2" id="KW-0808">Transferase</keyword>
<evidence type="ECO:0000313" key="3">
    <source>
        <dbReference type="Proteomes" id="UP000054639"/>
    </source>
</evidence>
<reference evidence="1 3" key="1">
    <citation type="submission" date="2015-11" db="EMBL/GenBank/DDBJ databases">
        <title>Genomic analysis of 38 Legionella species identifies large and diverse effector repertoires.</title>
        <authorList>
            <person name="Burstein D."/>
            <person name="Amaro F."/>
            <person name="Zusman T."/>
            <person name="Lifshitz Z."/>
            <person name="Cohen O."/>
            <person name="Gilbert J.A."/>
            <person name="Pupko T."/>
            <person name="Shuman H.A."/>
            <person name="Segal G."/>
        </authorList>
    </citation>
    <scope>NUCLEOTIDE SEQUENCE [LARGE SCALE GENOMIC DNA]</scope>
    <source>
        <strain evidence="1 3">ATCC 49507</strain>
    </source>
</reference>
<gene>
    <name evidence="1" type="ORF">Lqua_2167</name>
    <name evidence="2" type="ORF">NCTC12376_00458</name>
</gene>
<name>A0A378KT47_9GAMM</name>
<dbReference type="EMBL" id="UGOW01000001">
    <property type="protein sequence ID" value="STY16667.1"/>
    <property type="molecule type" value="Genomic_DNA"/>
</dbReference>
<reference evidence="2 4" key="2">
    <citation type="submission" date="2018-06" db="EMBL/GenBank/DDBJ databases">
        <authorList>
            <consortium name="Pathogen Informatics"/>
            <person name="Doyle S."/>
        </authorList>
    </citation>
    <scope>NUCLEOTIDE SEQUENCE [LARGE SCALE GENOMIC DNA]</scope>
    <source>
        <strain evidence="2 4">NCTC12376</strain>
    </source>
</reference>
<keyword evidence="3" id="KW-1185">Reference proteome</keyword>
<dbReference type="GO" id="GO:0016301">
    <property type="term" value="F:kinase activity"/>
    <property type="evidence" value="ECO:0007669"/>
    <property type="project" value="UniProtKB-KW"/>
</dbReference>
<dbReference type="EMBL" id="LNYR01000031">
    <property type="protein sequence ID" value="KTD47774.1"/>
    <property type="molecule type" value="Genomic_DNA"/>
</dbReference>
<evidence type="ECO:0000313" key="1">
    <source>
        <dbReference type="EMBL" id="KTD47774.1"/>
    </source>
</evidence>
<dbReference type="InterPro" id="IPR036890">
    <property type="entry name" value="HATPase_C_sf"/>
</dbReference>
<dbReference type="RefSeq" id="WP_058474308.1">
    <property type="nucleotide sequence ID" value="NZ_CAAAIL010000008.1"/>
</dbReference>
<dbReference type="AlphaFoldDB" id="A0A378KT47"/>
<dbReference type="OrthoDB" id="5654128at2"/>
<dbReference type="Proteomes" id="UP000054639">
    <property type="component" value="Unassembled WGS sequence"/>
</dbReference>
<accession>A0A378KT47</accession>
<dbReference type="Proteomes" id="UP000254230">
    <property type="component" value="Unassembled WGS sequence"/>
</dbReference>
<keyword evidence="2" id="KW-0418">Kinase</keyword>
<dbReference type="SUPFAM" id="SSF55874">
    <property type="entry name" value="ATPase domain of HSP90 chaperone/DNA topoisomerase II/histidine kinase"/>
    <property type="match status" value="1"/>
</dbReference>